<dbReference type="InterPro" id="IPR000477">
    <property type="entry name" value="RT_dom"/>
</dbReference>
<dbReference type="Pfam" id="PF14529">
    <property type="entry name" value="Exo_endo_phos_2"/>
    <property type="match status" value="1"/>
</dbReference>
<dbReference type="InterPro" id="IPR036691">
    <property type="entry name" value="Endo/exonu/phosph_ase_sf"/>
</dbReference>
<reference evidence="5" key="1">
    <citation type="journal article" date="2020" name="J Insects Food Feed">
        <title>The yellow mealworm (Tenebrio molitor) genome: a resource for the emerging insects as food and feed industry.</title>
        <authorList>
            <person name="Eriksson T."/>
            <person name="Andere A."/>
            <person name="Kelstrup H."/>
            <person name="Emery V."/>
            <person name="Picard C."/>
        </authorList>
    </citation>
    <scope>NUCLEOTIDE SEQUENCE</scope>
    <source>
        <strain evidence="5">Stoneville</strain>
        <tissue evidence="5">Whole head</tissue>
    </source>
</reference>
<dbReference type="InterPro" id="IPR005135">
    <property type="entry name" value="Endo/exonuclease/phosphatase"/>
</dbReference>
<accession>A0A8J6LJ42</accession>
<feature type="domain" description="Reverse transcriptase" evidence="3">
    <location>
        <begin position="515"/>
        <end position="764"/>
    </location>
</feature>
<dbReference type="PANTHER" id="PTHR19446">
    <property type="entry name" value="REVERSE TRANSCRIPTASES"/>
    <property type="match status" value="1"/>
</dbReference>
<feature type="region of interest" description="Disordered" evidence="2">
    <location>
        <begin position="1491"/>
        <end position="1524"/>
    </location>
</feature>
<keyword evidence="6" id="KW-1185">Reference proteome</keyword>
<dbReference type="GO" id="GO:0071897">
    <property type="term" value="P:DNA biosynthetic process"/>
    <property type="evidence" value="ECO:0007669"/>
    <property type="project" value="UniProtKB-ARBA"/>
</dbReference>
<dbReference type="Proteomes" id="UP000719412">
    <property type="component" value="Unassembled WGS sequence"/>
</dbReference>
<dbReference type="InterPro" id="IPR036397">
    <property type="entry name" value="RNaseH_sf"/>
</dbReference>
<dbReference type="GO" id="GO:0015074">
    <property type="term" value="P:DNA integration"/>
    <property type="evidence" value="ECO:0007669"/>
    <property type="project" value="InterPro"/>
</dbReference>
<evidence type="ECO:0008006" key="7">
    <source>
        <dbReference type="Google" id="ProtNLM"/>
    </source>
</evidence>
<evidence type="ECO:0000256" key="2">
    <source>
        <dbReference type="SAM" id="MobiDB-lite"/>
    </source>
</evidence>
<dbReference type="SUPFAM" id="SSF56672">
    <property type="entry name" value="DNA/RNA polymerases"/>
    <property type="match status" value="1"/>
</dbReference>
<name>A0A8J6LJ42_TENMO</name>
<feature type="domain" description="Integrase catalytic" evidence="4">
    <location>
        <begin position="1157"/>
        <end position="1272"/>
    </location>
</feature>
<dbReference type="InterPro" id="IPR001584">
    <property type="entry name" value="Integrase_cat-core"/>
</dbReference>
<dbReference type="InterPro" id="IPR041588">
    <property type="entry name" value="Integrase_H2C2"/>
</dbReference>
<dbReference type="GO" id="GO:0003676">
    <property type="term" value="F:nucleic acid binding"/>
    <property type="evidence" value="ECO:0007669"/>
    <property type="project" value="InterPro"/>
</dbReference>
<dbReference type="GO" id="GO:0003824">
    <property type="term" value="F:catalytic activity"/>
    <property type="evidence" value="ECO:0007669"/>
    <property type="project" value="InterPro"/>
</dbReference>
<dbReference type="PROSITE" id="PS50994">
    <property type="entry name" value="INTEGRASE"/>
    <property type="match status" value="1"/>
</dbReference>
<proteinExistence type="predicted"/>
<dbReference type="Gene3D" id="3.60.10.10">
    <property type="entry name" value="Endonuclease/exonuclease/phosphatase"/>
    <property type="match status" value="1"/>
</dbReference>
<dbReference type="EMBL" id="JABDTM020022778">
    <property type="protein sequence ID" value="KAH0815661.1"/>
    <property type="molecule type" value="Genomic_DNA"/>
</dbReference>
<dbReference type="Gene3D" id="3.30.420.10">
    <property type="entry name" value="Ribonuclease H-like superfamily/Ribonuclease H"/>
    <property type="match status" value="1"/>
</dbReference>
<reference evidence="5" key="2">
    <citation type="submission" date="2021-08" db="EMBL/GenBank/DDBJ databases">
        <authorList>
            <person name="Eriksson T."/>
        </authorList>
    </citation>
    <scope>NUCLEOTIDE SEQUENCE</scope>
    <source>
        <strain evidence="5">Stoneville</strain>
        <tissue evidence="5">Whole head</tissue>
    </source>
</reference>
<dbReference type="Gene3D" id="1.10.340.70">
    <property type="match status" value="1"/>
</dbReference>
<dbReference type="InterPro" id="IPR043502">
    <property type="entry name" value="DNA/RNA_pol_sf"/>
</dbReference>
<feature type="coiled-coil region" evidence="1">
    <location>
        <begin position="399"/>
        <end position="451"/>
    </location>
</feature>
<dbReference type="CDD" id="cd09077">
    <property type="entry name" value="R1-I-EN"/>
    <property type="match status" value="1"/>
</dbReference>
<organism evidence="5 6">
    <name type="scientific">Tenebrio molitor</name>
    <name type="common">Yellow mealworm beetle</name>
    <dbReference type="NCBI Taxonomy" id="7067"/>
    <lineage>
        <taxon>Eukaryota</taxon>
        <taxon>Metazoa</taxon>
        <taxon>Ecdysozoa</taxon>
        <taxon>Arthropoda</taxon>
        <taxon>Hexapoda</taxon>
        <taxon>Insecta</taxon>
        <taxon>Pterygota</taxon>
        <taxon>Neoptera</taxon>
        <taxon>Endopterygota</taxon>
        <taxon>Coleoptera</taxon>
        <taxon>Polyphaga</taxon>
        <taxon>Cucujiformia</taxon>
        <taxon>Tenebrionidae</taxon>
        <taxon>Tenebrio</taxon>
    </lineage>
</organism>
<dbReference type="Pfam" id="PF00665">
    <property type="entry name" value="rve"/>
    <property type="match status" value="1"/>
</dbReference>
<keyword evidence="1" id="KW-0175">Coiled coil</keyword>
<dbReference type="Pfam" id="PF17921">
    <property type="entry name" value="Integrase_H2C2"/>
    <property type="match status" value="1"/>
</dbReference>
<dbReference type="GO" id="GO:0042575">
    <property type="term" value="C:DNA polymerase complex"/>
    <property type="evidence" value="ECO:0007669"/>
    <property type="project" value="UniProtKB-ARBA"/>
</dbReference>
<evidence type="ECO:0000256" key="1">
    <source>
        <dbReference type="SAM" id="Coils"/>
    </source>
</evidence>
<feature type="compositionally biased region" description="Basic and acidic residues" evidence="2">
    <location>
        <begin position="42"/>
        <end position="52"/>
    </location>
</feature>
<dbReference type="PROSITE" id="PS50878">
    <property type="entry name" value="RT_POL"/>
    <property type="match status" value="1"/>
</dbReference>
<dbReference type="SUPFAM" id="SSF53098">
    <property type="entry name" value="Ribonuclease H-like"/>
    <property type="match status" value="1"/>
</dbReference>
<sequence length="1524" mass="172477">MPVTSVAKRDTWQRNAKITWNVLFAKRAALTAQRKKARSVRSSKDGSEHNINEEEAGNLEARLEVETDEITPRGDRFTYLGGKEPSALRLRGGGGRRDKGGGERGGISFQGLAFAIIQKKIKVLQGNLNRSKNAHDVLQQTIRELNTDVVIMCEPNKNIAKKEGWLTDSEGNVGIKIMMPSQTRRRISIRKGVIGVQMGTDLLIGCYISPNVDLDFFESRLDDLQELVKNCIGDIVIAGDLNAKSAEWGSPVENRRGTLLSEWVARNRMVVHNQGIRPTFMRGNSHSYIDVTISNGKAAKKIQRWQVMEIETLSDHQYISFEIEDKHNKQSQIRDETVTGWRVKRLNTQSMALAIQKEITQSDTDPERYTEALTRACNFLLPKKKQGRRREVYWWCESIAELRRKCLKKKRQMVRKNRRQGTSDQEKKQAYELYKQARKKLKLEIGRAKEKAWKEKRCTWYRVVEEPPPFTTEKLIQAGKKTKSGKAPGPDCIPPEVVKIALQTTTDTALEMYNQLLKRNEFPDRWKEARLVLLQKGTKDSNGSQAYRPICLLDVLGKVYEQLLVHRLNEELSAKQGLSNSQYGFRQGVSTIDAVERVCKIAKREMQKTLKTRSLCAMLMIDVKNAFNSASWQMIIEELRRKGISHYLVEEASHRVQCWAPSSGIVLYNKILEIPMPKGVEMVAYADDLALVITAKKDEELMELGNEALEKVAEGLNRCRLQMAPEKTTAIMLSGRKKHKTITFVLNTRTIELGKSRRYLGVTLDSCLSFRRHLEDVTARANLGSERGKEKAFVCGRSVDGVADDGQGPEKNGTVHLRGLQNDCNRDCQRAEKFDPPGSARRREGFRMTQVLSGHGCFVAYLHRIGRSETAGCWFCGEERDDAEHTLLVCERWKSERAKYRKNTENWTTSNLISVMLRSQEDWDAKRKNAGEANDQPPPEVMLARSRGVGKQLVEGGVLAGGSIKISPPLKKKDLYSGYHQIPMTRDSLPDDSLRHARRTLRIPPSPFWAPAVFQRMINTLLGNLSRNPSIPEQAVHGVTYSEEDWLLAAQQGDKELHRVREILESGEWEANKNVCSITKYGLRWVVPKAAKFQILRMAYDDAGHFAFDKTHELISSQYWFPRMRRFIKKYIDNCLNCIYFKTPAGKPQGSLYPIPKIAVPFHTVHIDHVGPFVKSRQGNIEILVAVDVFTKFVLLYPVKTTRAKQKVKVLKDLTKKFGVPHRIISDGAKSFVGKVFTDFCQKRKIRHYVNAPSLPRANGGNGQVERYSRTLLSALANIDNIQLGTNGTINRAIGVTPSEALMGIRVSANRMLELGGSNEWDQGEKGRMTHSIIREVDRKLRGWNYKTVCRLTGHGPFRGYLRRFNLTETASECVCSTGAQDTTQHIIGECGDPGRQEARERWRRRQAATGGTFPFQVTEQTKEEVKNFNRFAEEVNMEGEMETSGHKSKYGYTTTIVPDGESISGALAFSNEISQSLYLVSDCDLHALSSFSPQTGNRPSEDTLRVRNGRVVGNSPGNQSTPD</sequence>
<dbReference type="InterPro" id="IPR012337">
    <property type="entry name" value="RNaseH-like_sf"/>
</dbReference>
<evidence type="ECO:0000313" key="5">
    <source>
        <dbReference type="EMBL" id="KAH0815661.1"/>
    </source>
</evidence>
<evidence type="ECO:0000259" key="3">
    <source>
        <dbReference type="PROSITE" id="PS50878"/>
    </source>
</evidence>
<gene>
    <name evidence="5" type="ORF">GEV33_007130</name>
</gene>
<feature type="region of interest" description="Disordered" evidence="2">
    <location>
        <begin position="34"/>
        <end position="58"/>
    </location>
</feature>
<protein>
    <recommendedName>
        <fullName evidence="7">Endonuclease</fullName>
    </recommendedName>
</protein>
<dbReference type="SUPFAM" id="SSF56219">
    <property type="entry name" value="DNase I-like"/>
    <property type="match status" value="1"/>
</dbReference>
<dbReference type="Pfam" id="PF00078">
    <property type="entry name" value="RVT_1"/>
    <property type="match status" value="1"/>
</dbReference>
<comment type="caution">
    <text evidence="5">The sequence shown here is derived from an EMBL/GenBank/DDBJ whole genome shotgun (WGS) entry which is preliminary data.</text>
</comment>
<evidence type="ECO:0000313" key="6">
    <source>
        <dbReference type="Proteomes" id="UP000719412"/>
    </source>
</evidence>
<evidence type="ECO:0000259" key="4">
    <source>
        <dbReference type="PROSITE" id="PS50994"/>
    </source>
</evidence>
<dbReference type="CDD" id="cd01650">
    <property type="entry name" value="RT_nLTR_like"/>
    <property type="match status" value="1"/>
</dbReference>